<dbReference type="EMBL" id="BAABJQ010000003">
    <property type="protein sequence ID" value="GAA5180484.1"/>
    <property type="molecule type" value="Genomic_DNA"/>
</dbReference>
<evidence type="ECO:0000256" key="1">
    <source>
        <dbReference type="ARBA" id="ARBA00004141"/>
    </source>
</evidence>
<comment type="catalytic activity">
    <reaction evidence="10">
        <text>hydrogencarbonate + H(+) = CO2 + H2O</text>
        <dbReference type="Rhea" id="RHEA:10748"/>
        <dbReference type="ChEBI" id="CHEBI:15377"/>
        <dbReference type="ChEBI" id="CHEBI:15378"/>
        <dbReference type="ChEBI" id="CHEBI:16526"/>
        <dbReference type="ChEBI" id="CHEBI:17544"/>
        <dbReference type="EC" id="4.2.1.1"/>
    </reaction>
</comment>
<dbReference type="SMART" id="SM00947">
    <property type="entry name" value="Pro_CA"/>
    <property type="match status" value="1"/>
</dbReference>
<feature type="transmembrane region" description="Helical" evidence="11">
    <location>
        <begin position="95"/>
        <end position="117"/>
    </location>
</feature>
<dbReference type="PANTHER" id="PTHR11814">
    <property type="entry name" value="SULFATE TRANSPORTER"/>
    <property type="match status" value="1"/>
</dbReference>
<feature type="transmembrane region" description="Helical" evidence="11">
    <location>
        <begin position="137"/>
        <end position="157"/>
    </location>
</feature>
<keyword evidence="8" id="KW-0456">Lyase</keyword>
<feature type="transmembrane region" description="Helical" evidence="11">
    <location>
        <begin position="169"/>
        <end position="191"/>
    </location>
</feature>
<dbReference type="EC" id="4.2.1.1" evidence="3"/>
<sequence>MLIAVPLSLGIAVASGAPLIAGLISAIVGGIVAGALGGSAVQVSGPAAGLTVIVAGLVQTYGWAATCTIVAAAGVLQLLLGLFRVARAALAVSPNVIHGMLAGVGVVIALSQLHIVLGGQPHSSALDNLLELPGQLVAGHLPSAVVGGLTVAVLISWPRLPRRLRTVPAPLVAVAAGTVLAVVLDSNIARVDLPDAPLDAFAFPRLPQGDWFGILGAVGSLALVAGVESLLCAVAVDRLHRGPRANLNRELAGQGAANVVAGLLGGLPVAGVIVRSSTNVAAGARTRASAILHGVWVLLVVGVAASAIELIPLAALAAVLVFIGLQMVNVRHLRSARRHGELLAYAATACGVIGWGLFQGVLIGMAFALALTVRRLAHVTVEVQPREEGGWLVSVGGSLTLLSVPALHRALSKLPDGGEVELRLNIDYMDHSGIVAVDDWRADRERSGGVVTINELHHQWYGDAMAGRTVPARKPVPQLAFAQSWSATTAATDPARPRDARIAARRLLEDGTREFHRRLAPQVRPLLATLARTGQRPVHLFLTCADSRLVPNLITASGPGDLFTVRNVGNLVPASTTEPDSTIAAIEYAVAKLPVRTITVCGHSGCGAMAALLRPGTADDLPHLRGWLRHGQPSVERMRATAAGSRDELDLLCQANVLQQLDHLRTLPAIDDRVRRGDLELVGGYFDIAAGRMHLLTEAPTGPGTPS</sequence>
<comment type="subcellular location">
    <subcellularLocation>
        <location evidence="1">Membrane</location>
        <topology evidence="1">Multi-pass membrane protein</topology>
    </subcellularLocation>
</comment>
<dbReference type="PROSITE" id="PS00704">
    <property type="entry name" value="PROK_CO2_ANHYDRASE_1"/>
    <property type="match status" value="1"/>
</dbReference>
<comment type="function">
    <text evidence="9">Catalyzes the reversible hydration of carbon dioxide to form bicarbonate.</text>
</comment>
<evidence type="ECO:0000256" key="5">
    <source>
        <dbReference type="ARBA" id="ARBA00022833"/>
    </source>
</evidence>
<keyword evidence="4 11" id="KW-0812">Transmembrane</keyword>
<evidence type="ECO:0000313" key="14">
    <source>
        <dbReference type="Proteomes" id="UP001501570"/>
    </source>
</evidence>
<dbReference type="InterPro" id="IPR001765">
    <property type="entry name" value="Carbonic_anhydrase"/>
</dbReference>
<accession>A0ABP9RLN5</accession>
<evidence type="ECO:0000256" key="10">
    <source>
        <dbReference type="ARBA" id="ARBA00048348"/>
    </source>
</evidence>
<keyword evidence="5" id="KW-0862">Zinc</keyword>
<evidence type="ECO:0000256" key="7">
    <source>
        <dbReference type="ARBA" id="ARBA00023136"/>
    </source>
</evidence>
<feature type="transmembrane region" description="Helical" evidence="11">
    <location>
        <begin position="61"/>
        <end position="83"/>
    </location>
</feature>
<evidence type="ECO:0000256" key="6">
    <source>
        <dbReference type="ARBA" id="ARBA00022989"/>
    </source>
</evidence>
<evidence type="ECO:0000256" key="11">
    <source>
        <dbReference type="SAM" id="Phobius"/>
    </source>
</evidence>
<dbReference type="Pfam" id="PF00484">
    <property type="entry name" value="Pro_CA"/>
    <property type="match status" value="1"/>
</dbReference>
<evidence type="ECO:0000259" key="12">
    <source>
        <dbReference type="Pfam" id="PF00916"/>
    </source>
</evidence>
<dbReference type="InterPro" id="IPR015892">
    <property type="entry name" value="Carbonic_anhydrase_CS"/>
</dbReference>
<name>A0ABP9RLN5_9ACTN</name>
<dbReference type="InterPro" id="IPR011547">
    <property type="entry name" value="SLC26A/SulP_dom"/>
</dbReference>
<feature type="transmembrane region" description="Helical" evidence="11">
    <location>
        <begin position="342"/>
        <end position="369"/>
    </location>
</feature>
<feature type="transmembrane region" description="Helical" evidence="11">
    <location>
        <begin position="211"/>
        <end position="236"/>
    </location>
</feature>
<evidence type="ECO:0000256" key="4">
    <source>
        <dbReference type="ARBA" id="ARBA00022692"/>
    </source>
</evidence>
<dbReference type="Proteomes" id="UP001501570">
    <property type="component" value="Unassembled WGS sequence"/>
</dbReference>
<evidence type="ECO:0000256" key="3">
    <source>
        <dbReference type="ARBA" id="ARBA00012925"/>
    </source>
</evidence>
<reference evidence="14" key="1">
    <citation type="journal article" date="2019" name="Int. J. Syst. Evol. Microbiol.">
        <title>The Global Catalogue of Microorganisms (GCM) 10K type strain sequencing project: providing services to taxonomists for standard genome sequencing and annotation.</title>
        <authorList>
            <consortium name="The Broad Institute Genomics Platform"/>
            <consortium name="The Broad Institute Genome Sequencing Center for Infectious Disease"/>
            <person name="Wu L."/>
            <person name="Ma J."/>
        </authorList>
    </citation>
    <scope>NUCLEOTIDE SEQUENCE [LARGE SCALE GENOMIC DNA]</scope>
    <source>
        <strain evidence="14">JCM 18304</strain>
    </source>
</reference>
<evidence type="ECO:0000256" key="8">
    <source>
        <dbReference type="ARBA" id="ARBA00023239"/>
    </source>
</evidence>
<keyword evidence="14" id="KW-1185">Reference proteome</keyword>
<protein>
    <recommendedName>
        <fullName evidence="3">carbonic anhydrase</fullName>
        <ecNumber evidence="3">4.2.1.1</ecNumber>
    </recommendedName>
</protein>
<evidence type="ECO:0000256" key="2">
    <source>
        <dbReference type="ARBA" id="ARBA00006217"/>
    </source>
</evidence>
<feature type="transmembrane region" description="Helical" evidence="11">
    <location>
        <begin position="294"/>
        <end position="322"/>
    </location>
</feature>
<organism evidence="13 14">
    <name type="scientific">Rugosimonospora acidiphila</name>
    <dbReference type="NCBI Taxonomy" id="556531"/>
    <lineage>
        <taxon>Bacteria</taxon>
        <taxon>Bacillati</taxon>
        <taxon>Actinomycetota</taxon>
        <taxon>Actinomycetes</taxon>
        <taxon>Micromonosporales</taxon>
        <taxon>Micromonosporaceae</taxon>
        <taxon>Rugosimonospora</taxon>
    </lineage>
</organism>
<evidence type="ECO:0000313" key="13">
    <source>
        <dbReference type="EMBL" id="GAA5180484.1"/>
    </source>
</evidence>
<dbReference type="Pfam" id="PF00916">
    <property type="entry name" value="Sulfate_transp"/>
    <property type="match status" value="1"/>
</dbReference>
<evidence type="ECO:0000256" key="9">
    <source>
        <dbReference type="ARBA" id="ARBA00024993"/>
    </source>
</evidence>
<comment type="caution">
    <text evidence="13">The sequence shown here is derived from an EMBL/GenBank/DDBJ whole genome shotgun (WGS) entry which is preliminary data.</text>
</comment>
<comment type="similarity">
    <text evidence="2">Belongs to the beta-class carbonic anhydrase family.</text>
</comment>
<feature type="transmembrane region" description="Helical" evidence="11">
    <location>
        <begin position="256"/>
        <end position="274"/>
    </location>
</feature>
<dbReference type="InterPro" id="IPR001902">
    <property type="entry name" value="SLC26A/SulP_fam"/>
</dbReference>
<gene>
    <name evidence="13" type="ORF">GCM10023322_12890</name>
</gene>
<dbReference type="SUPFAM" id="SSF53056">
    <property type="entry name" value="beta-carbonic anhydrase, cab"/>
    <property type="match status" value="1"/>
</dbReference>
<keyword evidence="6 11" id="KW-1133">Transmembrane helix</keyword>
<keyword evidence="7 11" id="KW-0472">Membrane</keyword>
<dbReference type="Gene3D" id="3.40.1050.10">
    <property type="entry name" value="Carbonic anhydrase"/>
    <property type="match status" value="1"/>
</dbReference>
<dbReference type="InterPro" id="IPR036874">
    <property type="entry name" value="Carbonic_anhydrase_sf"/>
</dbReference>
<proteinExistence type="inferred from homology"/>
<feature type="domain" description="SLC26A/SulP transporter" evidence="12">
    <location>
        <begin position="2"/>
        <end position="338"/>
    </location>
</feature>